<dbReference type="OrthoDB" id="686060at2759"/>
<dbReference type="InterPro" id="IPR034088">
    <property type="entry name" value="Pla_a_1-like"/>
</dbReference>
<dbReference type="SUPFAM" id="SSF101148">
    <property type="entry name" value="Plant invertase/pectin methylesterase inhibitor"/>
    <property type="match status" value="1"/>
</dbReference>
<name>A0A5J9SPG2_9POAL</name>
<feature type="domain" description="Pectinesterase inhibitor" evidence="4">
    <location>
        <begin position="81"/>
        <end position="232"/>
    </location>
</feature>
<keyword evidence="2" id="KW-1015">Disulfide bond</keyword>
<reference evidence="5 6" key="1">
    <citation type="journal article" date="2019" name="Sci. Rep.">
        <title>A high-quality genome of Eragrostis curvula grass provides insights into Poaceae evolution and supports new strategies to enhance forage quality.</title>
        <authorList>
            <person name="Carballo J."/>
            <person name="Santos B.A.C.M."/>
            <person name="Zappacosta D."/>
            <person name="Garbus I."/>
            <person name="Selva J.P."/>
            <person name="Gallo C.A."/>
            <person name="Diaz A."/>
            <person name="Albertini E."/>
            <person name="Caccamo M."/>
            <person name="Echenique V."/>
        </authorList>
    </citation>
    <scope>NUCLEOTIDE SEQUENCE [LARGE SCALE GENOMIC DNA]</scope>
    <source>
        <strain evidence="6">cv. Victoria</strain>
        <tissue evidence="5">Leaf</tissue>
    </source>
</reference>
<evidence type="ECO:0000256" key="1">
    <source>
        <dbReference type="ARBA" id="ARBA00022729"/>
    </source>
</evidence>
<keyword evidence="6" id="KW-1185">Reference proteome</keyword>
<gene>
    <name evidence="5" type="ORF">EJB05_53708</name>
</gene>
<dbReference type="GO" id="GO:0004857">
    <property type="term" value="F:enzyme inhibitor activity"/>
    <property type="evidence" value="ECO:0007669"/>
    <property type="project" value="InterPro"/>
</dbReference>
<dbReference type="SMART" id="SM00856">
    <property type="entry name" value="PMEI"/>
    <property type="match status" value="1"/>
</dbReference>
<dbReference type="EMBL" id="RWGY01000536">
    <property type="protein sequence ID" value="TVU00860.1"/>
    <property type="molecule type" value="Genomic_DNA"/>
</dbReference>
<dbReference type="CDD" id="cd15795">
    <property type="entry name" value="PMEI-Pla_a_1_like"/>
    <property type="match status" value="1"/>
</dbReference>
<dbReference type="AlphaFoldDB" id="A0A5J9SPG2"/>
<evidence type="ECO:0000259" key="4">
    <source>
        <dbReference type="SMART" id="SM00856"/>
    </source>
</evidence>
<organism evidence="5 6">
    <name type="scientific">Eragrostis curvula</name>
    <name type="common">weeping love grass</name>
    <dbReference type="NCBI Taxonomy" id="38414"/>
    <lineage>
        <taxon>Eukaryota</taxon>
        <taxon>Viridiplantae</taxon>
        <taxon>Streptophyta</taxon>
        <taxon>Embryophyta</taxon>
        <taxon>Tracheophyta</taxon>
        <taxon>Spermatophyta</taxon>
        <taxon>Magnoliopsida</taxon>
        <taxon>Liliopsida</taxon>
        <taxon>Poales</taxon>
        <taxon>Poaceae</taxon>
        <taxon>PACMAD clade</taxon>
        <taxon>Chloridoideae</taxon>
        <taxon>Eragrostideae</taxon>
        <taxon>Eragrostidinae</taxon>
        <taxon>Eragrostis</taxon>
    </lineage>
</organism>
<evidence type="ECO:0000256" key="2">
    <source>
        <dbReference type="ARBA" id="ARBA00023157"/>
    </source>
</evidence>
<feature type="non-terminal residue" evidence="5">
    <location>
        <position position="1"/>
    </location>
</feature>
<comment type="similarity">
    <text evidence="3">Belongs to the PMEI family.</text>
</comment>
<dbReference type="Gene3D" id="1.20.140.40">
    <property type="entry name" value="Invertase/pectin methylesterase inhibitor family protein"/>
    <property type="match status" value="1"/>
</dbReference>
<dbReference type="NCBIfam" id="TIGR01614">
    <property type="entry name" value="PME_inhib"/>
    <property type="match status" value="1"/>
</dbReference>
<accession>A0A5J9SPG2</accession>
<evidence type="ECO:0000313" key="6">
    <source>
        <dbReference type="Proteomes" id="UP000324897"/>
    </source>
</evidence>
<evidence type="ECO:0000313" key="5">
    <source>
        <dbReference type="EMBL" id="TVU00860.1"/>
    </source>
</evidence>
<dbReference type="Proteomes" id="UP000324897">
    <property type="component" value="Unassembled WGS sequence"/>
</dbReference>
<dbReference type="InterPro" id="IPR006501">
    <property type="entry name" value="Pectinesterase_inhib_dom"/>
</dbReference>
<dbReference type="Gramene" id="TVU00860">
    <property type="protein sequence ID" value="TVU00860"/>
    <property type="gene ID" value="EJB05_53708"/>
</dbReference>
<dbReference type="Pfam" id="PF04043">
    <property type="entry name" value="PMEI"/>
    <property type="match status" value="1"/>
</dbReference>
<proteinExistence type="inferred from homology"/>
<dbReference type="PANTHER" id="PTHR35357:SF13">
    <property type="entry name" value="OS02G0537100 PROTEIN"/>
    <property type="match status" value="1"/>
</dbReference>
<protein>
    <recommendedName>
        <fullName evidence="4">Pectinesterase inhibitor domain-containing protein</fullName>
    </recommendedName>
</protein>
<keyword evidence="1" id="KW-0732">Signal</keyword>
<comment type="caution">
    <text evidence="5">The sequence shown here is derived from an EMBL/GenBank/DDBJ whole genome shotgun (WGS) entry which is preliminary data.</text>
</comment>
<sequence>MMRIHGFWPSWRRRLAPARKQRQSLSCAKRCNGDVGSTFLHARDNINHRKYAAGKEQMRPSTAGSVHTVPAILVFLALSAAVDATVVTTCKAAADSDKRVDYNFCVLELGKHHDSLDADTWGLAKMATKVGAGDAENAVADINTLLSKAGTDAKRIGVLVKCQLLYRDVEIAFEGAYDSINVRNYAAGKKEVVLATSLAHQCDDAFAKIAVPSPLKQHSLFTMKIAVICTAITNLIK</sequence>
<evidence type="ECO:0000256" key="3">
    <source>
        <dbReference type="ARBA" id="ARBA00038471"/>
    </source>
</evidence>
<dbReference type="PANTHER" id="PTHR35357">
    <property type="entry name" value="OS02G0537100 PROTEIN"/>
    <property type="match status" value="1"/>
</dbReference>
<dbReference type="InterPro" id="IPR035513">
    <property type="entry name" value="Invertase/methylesterase_inhib"/>
</dbReference>